<organism evidence="2 3">
    <name type="scientific">Zasmidium cellare ATCC 36951</name>
    <dbReference type="NCBI Taxonomy" id="1080233"/>
    <lineage>
        <taxon>Eukaryota</taxon>
        <taxon>Fungi</taxon>
        <taxon>Dikarya</taxon>
        <taxon>Ascomycota</taxon>
        <taxon>Pezizomycotina</taxon>
        <taxon>Dothideomycetes</taxon>
        <taxon>Dothideomycetidae</taxon>
        <taxon>Mycosphaerellales</taxon>
        <taxon>Mycosphaerellaceae</taxon>
        <taxon>Zasmidium</taxon>
    </lineage>
</organism>
<dbReference type="Proteomes" id="UP000799537">
    <property type="component" value="Unassembled WGS sequence"/>
</dbReference>
<proteinExistence type="predicted"/>
<reference evidence="2" key="1">
    <citation type="journal article" date="2020" name="Stud. Mycol.">
        <title>101 Dothideomycetes genomes: a test case for predicting lifestyles and emergence of pathogens.</title>
        <authorList>
            <person name="Haridas S."/>
            <person name="Albert R."/>
            <person name="Binder M."/>
            <person name="Bloem J."/>
            <person name="Labutti K."/>
            <person name="Salamov A."/>
            <person name="Andreopoulos B."/>
            <person name="Baker S."/>
            <person name="Barry K."/>
            <person name="Bills G."/>
            <person name="Bluhm B."/>
            <person name="Cannon C."/>
            <person name="Castanera R."/>
            <person name="Culley D."/>
            <person name="Daum C."/>
            <person name="Ezra D."/>
            <person name="Gonzalez J."/>
            <person name="Henrissat B."/>
            <person name="Kuo A."/>
            <person name="Liang C."/>
            <person name="Lipzen A."/>
            <person name="Lutzoni F."/>
            <person name="Magnuson J."/>
            <person name="Mondo S."/>
            <person name="Nolan M."/>
            <person name="Ohm R."/>
            <person name="Pangilinan J."/>
            <person name="Park H.-J."/>
            <person name="Ramirez L."/>
            <person name="Alfaro M."/>
            <person name="Sun H."/>
            <person name="Tritt A."/>
            <person name="Yoshinaga Y."/>
            <person name="Zwiers L.-H."/>
            <person name="Turgeon B."/>
            <person name="Goodwin S."/>
            <person name="Spatafora J."/>
            <person name="Crous P."/>
            <person name="Grigoriev I."/>
        </authorList>
    </citation>
    <scope>NUCLEOTIDE SEQUENCE</scope>
    <source>
        <strain evidence="2">ATCC 36951</strain>
    </source>
</reference>
<evidence type="ECO:0000313" key="2">
    <source>
        <dbReference type="EMBL" id="KAF2165596.1"/>
    </source>
</evidence>
<evidence type="ECO:0000259" key="1">
    <source>
        <dbReference type="Pfam" id="PF06985"/>
    </source>
</evidence>
<dbReference type="GeneID" id="54560261"/>
<dbReference type="EMBL" id="ML993599">
    <property type="protein sequence ID" value="KAF2165596.1"/>
    <property type="molecule type" value="Genomic_DNA"/>
</dbReference>
<dbReference type="OrthoDB" id="3647162at2759"/>
<dbReference type="RefSeq" id="XP_033666485.1">
    <property type="nucleotide sequence ID" value="XM_033806989.1"/>
</dbReference>
<sequence length="425" mass="48490">MNIRLTSDSLRMFLNMGIPRSSLPNTIREACELCIGIGIRYLWVDSLCILQDVKSDWVEQSSLMGMLFNKSTLTISAARSKSCNTGIFVEDRDKVVEIAKLKCRTNDNNSSVCWVREMDQAFDGTREPTEYRAWTQQETLLSRRVFTLGTYQLSWQCATSYWNESGRMLAPSPYMKEMFPCPILHDSLKLYDDEKAEQPEGDALLRVWHELVSDYARRKLTMAKDKLPAISAVAKWLSAHSALTEDYVAGLWLSRLPADLMWFHTLTFPAETSQVVRPTSYRAPSWSWASLDCSRLEWYDIGTEAIKAKVIGHKLEYRSADTFAEVQGGYLDIDALVRTAWLVPQTSYPEAYELWDDDWQSALCGTNSTSTGSASGRVYLDAYDEDELLCVNQLKKADRVQERECVAGDPVIYWVGGDPRWSEQR</sequence>
<feature type="domain" description="Heterokaryon incompatibility" evidence="1">
    <location>
        <begin position="17"/>
        <end position="138"/>
    </location>
</feature>
<protein>
    <recommendedName>
        <fullName evidence="1">Heterokaryon incompatibility domain-containing protein</fullName>
    </recommendedName>
</protein>
<name>A0A6A6CJJ9_ZASCE</name>
<dbReference type="Pfam" id="PF06985">
    <property type="entry name" value="HET"/>
    <property type="match status" value="1"/>
</dbReference>
<dbReference type="PANTHER" id="PTHR33112">
    <property type="entry name" value="DOMAIN PROTEIN, PUTATIVE-RELATED"/>
    <property type="match status" value="1"/>
</dbReference>
<keyword evidence="3" id="KW-1185">Reference proteome</keyword>
<gene>
    <name evidence="2" type="ORF">M409DRAFT_23889</name>
</gene>
<dbReference type="InterPro" id="IPR010730">
    <property type="entry name" value="HET"/>
</dbReference>
<evidence type="ECO:0000313" key="3">
    <source>
        <dbReference type="Proteomes" id="UP000799537"/>
    </source>
</evidence>
<dbReference type="PANTHER" id="PTHR33112:SF16">
    <property type="entry name" value="HETEROKARYON INCOMPATIBILITY DOMAIN-CONTAINING PROTEIN"/>
    <property type="match status" value="1"/>
</dbReference>
<accession>A0A6A6CJJ9</accession>
<dbReference type="AlphaFoldDB" id="A0A6A6CJJ9"/>